<keyword evidence="1" id="KW-0812">Transmembrane</keyword>
<accession>A0AAF3ED86</accession>
<evidence type="ECO:0000313" key="3">
    <source>
        <dbReference type="Proteomes" id="UP000887575"/>
    </source>
</evidence>
<proteinExistence type="predicted"/>
<name>A0AAF3ED86_9BILA</name>
<dbReference type="InterPro" id="IPR006342">
    <property type="entry name" value="FkbM_mtfrase"/>
</dbReference>
<dbReference type="Proteomes" id="UP000887575">
    <property type="component" value="Unassembled WGS sequence"/>
</dbReference>
<dbReference type="PANTHER" id="PTHR22989:SF10">
    <property type="entry name" value="METHYLTRANSFERASE FKBM DOMAIN-CONTAINING PROTEIN"/>
    <property type="match status" value="1"/>
</dbReference>
<organism evidence="3 4">
    <name type="scientific">Mesorhabditis belari</name>
    <dbReference type="NCBI Taxonomy" id="2138241"/>
    <lineage>
        <taxon>Eukaryota</taxon>
        <taxon>Metazoa</taxon>
        <taxon>Ecdysozoa</taxon>
        <taxon>Nematoda</taxon>
        <taxon>Chromadorea</taxon>
        <taxon>Rhabditida</taxon>
        <taxon>Rhabditina</taxon>
        <taxon>Rhabditomorpha</taxon>
        <taxon>Rhabditoidea</taxon>
        <taxon>Rhabditidae</taxon>
        <taxon>Mesorhabditinae</taxon>
        <taxon>Mesorhabditis</taxon>
    </lineage>
</organism>
<reference evidence="4" key="1">
    <citation type="submission" date="2024-02" db="UniProtKB">
        <authorList>
            <consortium name="WormBaseParasite"/>
        </authorList>
    </citation>
    <scope>IDENTIFICATION</scope>
</reference>
<evidence type="ECO:0000259" key="2">
    <source>
        <dbReference type="Pfam" id="PF05050"/>
    </source>
</evidence>
<dbReference type="Pfam" id="PF05050">
    <property type="entry name" value="Methyltransf_21"/>
    <property type="match status" value="1"/>
</dbReference>
<dbReference type="WBParaSite" id="MBELARI_LOCUS11941">
    <property type="protein sequence ID" value="MBELARI_LOCUS11941"/>
    <property type="gene ID" value="MBELARI_LOCUS11941"/>
</dbReference>
<keyword evidence="1" id="KW-1133">Transmembrane helix</keyword>
<evidence type="ECO:0000313" key="4">
    <source>
        <dbReference type="WBParaSite" id="MBELARI_LOCUS11941"/>
    </source>
</evidence>
<sequence length="333" mass="38363">MEPRIPSIFSQFRLGAPQIHTKMGLLLPYQLKKSPASLLFSKQGLLAVVYCLVFIYICTLFFGSNKSRDNFFAENHECVNRKTESLEFDELYKRLPEVVNQCSVRGRLNIQGFTNTDETKYHVMPTEYALQPRHDCTIISLGVGKDVEAEKQMLAALPHCKFFGADPVNDTNADIYPEVGKFFNVAVGGSNGIMRANVLEDQYKFKDVPYIDIAAFMRNLVKKTVVDQIMIDIEHAEYPMLPFLLKTGQMYKEGVTICQINIEVHNPSPEQKQEFYKYYHLMMAENQYTMLTASTIIGHIRLFMINHADEECHQRYIGDIYDRPYTTTTQKPF</sequence>
<keyword evidence="1" id="KW-0472">Membrane</keyword>
<dbReference type="PANTHER" id="PTHR22989">
    <property type="entry name" value="UNCHARACTERIZED DUF13 C.ELEGANS"/>
    <property type="match status" value="1"/>
</dbReference>
<dbReference type="AlphaFoldDB" id="A0AAF3ED86"/>
<evidence type="ECO:0000256" key="1">
    <source>
        <dbReference type="SAM" id="Phobius"/>
    </source>
</evidence>
<protein>
    <submittedName>
        <fullName evidence="4">Methyltransferase FkbM domain-containing protein</fullName>
    </submittedName>
</protein>
<feature type="domain" description="Methyltransferase FkbM" evidence="2">
    <location>
        <begin position="130"/>
        <end position="289"/>
    </location>
</feature>
<keyword evidence="3" id="KW-1185">Reference proteome</keyword>
<feature type="transmembrane region" description="Helical" evidence="1">
    <location>
        <begin position="44"/>
        <end position="62"/>
    </location>
</feature>